<dbReference type="EMBL" id="QXFT01001988">
    <property type="protein sequence ID" value="KAE9306127.1"/>
    <property type="molecule type" value="Genomic_DNA"/>
</dbReference>
<dbReference type="EMBL" id="QXFV01002534">
    <property type="protein sequence ID" value="KAE8986465.1"/>
    <property type="molecule type" value="Genomic_DNA"/>
</dbReference>
<keyword evidence="1" id="KW-0732">Signal</keyword>
<dbReference type="Proteomes" id="UP000434957">
    <property type="component" value="Unassembled WGS sequence"/>
</dbReference>
<feature type="chain" id="PRO_5036164519" description="RxLR effector protein" evidence="1">
    <location>
        <begin position="25"/>
        <end position="61"/>
    </location>
</feature>
<dbReference type="AlphaFoldDB" id="A0A6A3J1P6"/>
<evidence type="ECO:0000313" key="2">
    <source>
        <dbReference type="EMBL" id="KAE8984173.1"/>
    </source>
</evidence>
<evidence type="ECO:0000256" key="1">
    <source>
        <dbReference type="SAM" id="SignalP"/>
    </source>
</evidence>
<proteinExistence type="predicted"/>
<evidence type="ECO:0000313" key="4">
    <source>
        <dbReference type="EMBL" id="KAE9306127.1"/>
    </source>
</evidence>
<evidence type="ECO:0000313" key="6">
    <source>
        <dbReference type="Proteomes" id="UP000434957"/>
    </source>
</evidence>
<accession>A0A6A3J1P6</accession>
<evidence type="ECO:0000313" key="3">
    <source>
        <dbReference type="EMBL" id="KAE8986465.1"/>
    </source>
</evidence>
<evidence type="ECO:0000313" key="7">
    <source>
        <dbReference type="Proteomes" id="UP000435112"/>
    </source>
</evidence>
<evidence type="ECO:0008006" key="8">
    <source>
        <dbReference type="Google" id="ProtNLM"/>
    </source>
</evidence>
<dbReference type="Proteomes" id="UP000429607">
    <property type="component" value="Unassembled WGS sequence"/>
</dbReference>
<feature type="signal peptide" evidence="1">
    <location>
        <begin position="1"/>
        <end position="24"/>
    </location>
</feature>
<protein>
    <recommendedName>
        <fullName evidence="8">RxLR effector protein</fullName>
    </recommendedName>
</protein>
<keyword evidence="6" id="KW-1185">Reference proteome</keyword>
<dbReference type="EMBL" id="QXFU01002567">
    <property type="protein sequence ID" value="KAE8984173.1"/>
    <property type="molecule type" value="Genomic_DNA"/>
</dbReference>
<organism evidence="3 5">
    <name type="scientific">Phytophthora rubi</name>
    <dbReference type="NCBI Taxonomy" id="129364"/>
    <lineage>
        <taxon>Eukaryota</taxon>
        <taxon>Sar</taxon>
        <taxon>Stramenopiles</taxon>
        <taxon>Oomycota</taxon>
        <taxon>Peronosporomycetes</taxon>
        <taxon>Peronosporales</taxon>
        <taxon>Peronosporaceae</taxon>
        <taxon>Phytophthora</taxon>
    </lineage>
</organism>
<reference evidence="5 7" key="1">
    <citation type="submission" date="2018-09" db="EMBL/GenBank/DDBJ databases">
        <title>Genomic investigation of the strawberry pathogen Phytophthora fragariae indicates pathogenicity is determined by transcriptional variation in three key races.</title>
        <authorList>
            <person name="Adams T.M."/>
            <person name="Armitage A.D."/>
            <person name="Sobczyk M.K."/>
            <person name="Bates H.J."/>
            <person name="Dunwell J.M."/>
            <person name="Nellist C.F."/>
            <person name="Harrison R.J."/>
        </authorList>
    </citation>
    <scope>NUCLEOTIDE SEQUENCE [LARGE SCALE GENOMIC DNA]</scope>
    <source>
        <strain evidence="3 5">SCRP249</strain>
        <strain evidence="2 7">SCRP324</strain>
        <strain evidence="4 6">SCRP333</strain>
    </source>
</reference>
<dbReference type="Proteomes" id="UP000435112">
    <property type="component" value="Unassembled WGS sequence"/>
</dbReference>
<gene>
    <name evidence="3" type="ORF">PR001_g22593</name>
    <name evidence="2" type="ORF">PR002_g23031</name>
    <name evidence="4" type="ORF">PR003_g21318</name>
</gene>
<evidence type="ECO:0000313" key="5">
    <source>
        <dbReference type="Proteomes" id="UP000429607"/>
    </source>
</evidence>
<comment type="caution">
    <text evidence="3">The sequence shown here is derived from an EMBL/GenBank/DDBJ whole genome shotgun (WGS) entry which is preliminary data.</text>
</comment>
<name>A0A6A3J1P6_9STRA</name>
<sequence length="61" mass="6147">MPNHSKLPALLALSTLVLPSFVISSAVPFLGFVQHGTAVASASTASAKERLFVACTGGSCS</sequence>